<dbReference type="PANTHER" id="PTHR39576:SF2">
    <property type="entry name" value="ATTACHING AND EFFACING PROTEIN HOMOLOG-RELATED"/>
    <property type="match status" value="1"/>
</dbReference>
<evidence type="ECO:0000313" key="5">
    <source>
        <dbReference type="Proteomes" id="UP000032735"/>
    </source>
</evidence>
<evidence type="ECO:0000256" key="2">
    <source>
        <dbReference type="SAM" id="SignalP"/>
    </source>
</evidence>
<dbReference type="InterPro" id="IPR024519">
    <property type="entry name" value="IAT_beta"/>
</dbReference>
<dbReference type="PROSITE" id="PS51127">
    <property type="entry name" value="BIG1"/>
    <property type="match status" value="5"/>
</dbReference>
<evidence type="ECO:0000259" key="3">
    <source>
        <dbReference type="PROSITE" id="PS51127"/>
    </source>
</evidence>
<feature type="signal peptide" evidence="2">
    <location>
        <begin position="1"/>
        <end position="31"/>
    </location>
</feature>
<dbReference type="InterPro" id="IPR003344">
    <property type="entry name" value="Big_1_dom"/>
</dbReference>
<feature type="domain" description="Big-1" evidence="3">
    <location>
        <begin position="615"/>
        <end position="705"/>
    </location>
</feature>
<dbReference type="STRING" id="1354304.XPG1_2593"/>
<dbReference type="Pfam" id="PF02369">
    <property type="entry name" value="Big_1"/>
    <property type="match status" value="5"/>
</dbReference>
<keyword evidence="2" id="KW-0732">Signal</keyword>
<dbReference type="InterPro" id="IPR008964">
    <property type="entry name" value="Invasin/intimin_cell_adhesion"/>
</dbReference>
<gene>
    <name evidence="4" type="ORF">XPG1_2593</name>
</gene>
<dbReference type="InterPro" id="IPR038177">
    <property type="entry name" value="IAT_beta_sf"/>
</dbReference>
<dbReference type="AlphaFoldDB" id="A0A068R835"/>
<dbReference type="Proteomes" id="UP000032735">
    <property type="component" value="Chromosome"/>
</dbReference>
<feature type="domain" description="Big-1" evidence="3">
    <location>
        <begin position="427"/>
        <end position="517"/>
    </location>
</feature>
<dbReference type="PANTHER" id="PTHR39576">
    <property type="entry name" value="ATTACHING AND EFFACING PROTEIN HOMOLOG-RELATED-RELATED"/>
    <property type="match status" value="1"/>
</dbReference>
<feature type="domain" description="Big-1" evidence="3">
    <location>
        <begin position="521"/>
        <end position="611"/>
    </location>
</feature>
<dbReference type="HOGENOM" id="CLU_000210_1_1_6"/>
<evidence type="ECO:0000256" key="1">
    <source>
        <dbReference type="ARBA" id="ARBA00010116"/>
    </source>
</evidence>
<dbReference type="RefSeq" id="WP_045959231.1">
    <property type="nucleotide sequence ID" value="NZ_FO704551.1"/>
</dbReference>
<dbReference type="OrthoDB" id="8320584at2"/>
<dbReference type="Gene3D" id="2.40.160.160">
    <property type="entry name" value="Inverse autotransporter, beta-domain"/>
    <property type="match status" value="1"/>
</dbReference>
<dbReference type="InterPro" id="IPR013783">
    <property type="entry name" value="Ig-like_fold"/>
</dbReference>
<name>A0A068R835_9GAMM</name>
<dbReference type="GO" id="GO:0007155">
    <property type="term" value="P:cell adhesion"/>
    <property type="evidence" value="ECO:0007669"/>
    <property type="project" value="InterPro"/>
</dbReference>
<reference evidence="4 5" key="1">
    <citation type="submission" date="2013-07" db="EMBL/GenBank/DDBJ databases">
        <authorList>
            <person name="Genoscope - CEA"/>
        </authorList>
    </citation>
    <scope>NUCLEOTIDE SEQUENCE [LARGE SCALE GENOMIC DNA]</scope>
    <source>
        <strain evidence="4 5">G6</strain>
    </source>
</reference>
<dbReference type="GO" id="GO:0009279">
    <property type="term" value="C:cell outer membrane"/>
    <property type="evidence" value="ECO:0007669"/>
    <property type="project" value="TreeGrafter"/>
</dbReference>
<dbReference type="SMART" id="SM00634">
    <property type="entry name" value="BID_1"/>
    <property type="match status" value="5"/>
</dbReference>
<proteinExistence type="inferred from homology"/>
<dbReference type="Pfam" id="PF11924">
    <property type="entry name" value="IAT_beta"/>
    <property type="match status" value="1"/>
</dbReference>
<evidence type="ECO:0000313" key="4">
    <source>
        <dbReference type="EMBL" id="CDG22245.1"/>
    </source>
</evidence>
<dbReference type="EMBL" id="FO704551">
    <property type="protein sequence ID" value="CDG22245.1"/>
    <property type="molecule type" value="Genomic_DNA"/>
</dbReference>
<protein>
    <submittedName>
        <fullName evidence="4">Putative invasin</fullName>
    </submittedName>
</protein>
<dbReference type="PRINTS" id="PR01369">
    <property type="entry name" value="INTIMIN"/>
</dbReference>
<feature type="domain" description="Big-1" evidence="3">
    <location>
        <begin position="709"/>
        <end position="799"/>
    </location>
</feature>
<dbReference type="Gene3D" id="2.60.40.10">
    <property type="entry name" value="Immunoglobulins"/>
    <property type="match status" value="5"/>
</dbReference>
<feature type="chain" id="PRO_5001652406" evidence="2">
    <location>
        <begin position="32"/>
        <end position="1085"/>
    </location>
</feature>
<dbReference type="InterPro" id="IPR051715">
    <property type="entry name" value="Intimin-Invasin_domain"/>
</dbReference>
<dbReference type="InterPro" id="IPR003535">
    <property type="entry name" value="Intimin/invasin_bac"/>
</dbReference>
<organism evidence="4 5">
    <name type="scientific">Xenorhabdus poinarii G6</name>
    <dbReference type="NCBI Taxonomy" id="1354304"/>
    <lineage>
        <taxon>Bacteria</taxon>
        <taxon>Pseudomonadati</taxon>
        <taxon>Pseudomonadota</taxon>
        <taxon>Gammaproteobacteria</taxon>
        <taxon>Enterobacterales</taxon>
        <taxon>Morganellaceae</taxon>
        <taxon>Xenorhabdus</taxon>
    </lineage>
</organism>
<dbReference type="SUPFAM" id="SSF49373">
    <property type="entry name" value="Invasin/intimin cell-adhesion fragments"/>
    <property type="match status" value="5"/>
</dbReference>
<feature type="domain" description="Big-1" evidence="3">
    <location>
        <begin position="803"/>
        <end position="893"/>
    </location>
</feature>
<accession>A0A068R835</accession>
<keyword evidence="5" id="KW-1185">Reference proteome</keyword>
<dbReference type="KEGG" id="xpo:XPG1_2593"/>
<sequence>MCQKTHLSLFSKLKFLIICLLCLSFSLNSHASGKQDNQSDNTIKFAEITSQWGQLTRSHSPDEAAKTLVAQQLSSAVTSTLTPWLNQYGNARLTLPFDSRFSLKGISFDWLLLWYSAASGTAFSQFGVKTNHGQTTTSMGFGYRYLTRNWLWGANVFWDALWPAQHHRYSLGLEAWHDNVKLSANLYQRLSHWKPYRLTDFDARPANGWDIQAEAYLPAFPHWGGQLQFEQYYGQQVALFGESERQKNPYSVTAGLTYTPVPLVTLGADFRQGKQSVRENRFTLGMNYRFGVPFNLQLDPNEVAPLRSLRSSQLDFVNRRSDMVLDYQEQTLIILTFPAFLNGYAGKAITFVPTIQSKYPLARLELDTGELQQAGGKMLYQQPDKVTLLLPKTTEKPVRLSGVAVDSRGNRSNRATVMIISLPAEKQLQVTASKLKALAEGNDSVIYTVVVTDQEGLPIPNQTVTWASDKGKLSYTTQKTDAQGQASVSLSSRQQGLHTVRVAMDKDMAMAPAVYFDAVLIPEITVDKHSLKADGKAMATLTVTVKNAAGEPVPNQVIGWQTRLGQLSSSALTTDLNGQATAYLTSLTAGTAEITVVAGSRTVVSSPITFTASLTHILQANKPTVIADGQDSVLYTVTVRDAANQPVANTEVKWSVDNGQWLDKQDQTNSEGEATARLVSQTAGTATVNAAVAGKTLNAPVVTFNRLLKPAITVDKARAKGDGQDTVVLTATVRDSLELPVANQPVVWQTDRGVLSSEQTETDSHGQTKVQLSSTFSGKHQVQVLVGDNKMAALVVTFDEVLSSAIRVNKTRAVADGADRVTFTVTITDIEGQGVPDKAVVWSGDMGEVIAAEAWTDRQGNATATVVSHQAGWVSVTAKIGDQPIVSPVAEFIPPLRIIDTVAVDRQGGNANQKSFGSRGPSVFWRGAKFRLITAGNTGRVNWQSGSPAVTVSGDMVQVQQNPAGVRLTGTDEAGQQVVLTLAGYTWFDRSGLTEDFYSNAKQICQSLGSRIASKYALERLYEEWGNFYLYDGWIREFYVTSTDYLAGGSGSTEGLAKWTFWAETDRWMRNAWASTGFACGQSLR</sequence>
<comment type="similarity">
    <text evidence="1">Belongs to the intimin/invasin family.</text>
</comment>